<evidence type="ECO:0000256" key="5">
    <source>
        <dbReference type="ARBA" id="ARBA00023004"/>
    </source>
</evidence>
<dbReference type="AlphaFoldDB" id="A0A401G4I7"/>
<evidence type="ECO:0000313" key="10">
    <source>
        <dbReference type="EMBL" id="GBC64130.1"/>
    </source>
</evidence>
<dbReference type="PROSITE" id="PS51257">
    <property type="entry name" value="PROKAR_LIPOPROTEIN"/>
    <property type="match status" value="1"/>
</dbReference>
<comment type="similarity">
    <text evidence="1 7">Belongs to the iron/manganese superoxide dismutase family.</text>
</comment>
<dbReference type="GO" id="GO:0004784">
    <property type="term" value="F:superoxide dismutase activity"/>
    <property type="evidence" value="ECO:0007669"/>
    <property type="project" value="UniProtKB-EC"/>
</dbReference>
<feature type="binding site" evidence="6">
    <location>
        <position position="110"/>
    </location>
    <ligand>
        <name>Mn(2+)</name>
        <dbReference type="ChEBI" id="CHEBI:29035"/>
    </ligand>
</feature>
<dbReference type="Pfam" id="PF02777">
    <property type="entry name" value="Sod_Fe_C"/>
    <property type="match status" value="1"/>
</dbReference>
<organism evidence="10 11">
    <name type="scientific">Desulfonema ishimotonii</name>
    <dbReference type="NCBI Taxonomy" id="45657"/>
    <lineage>
        <taxon>Bacteria</taxon>
        <taxon>Pseudomonadati</taxon>
        <taxon>Thermodesulfobacteriota</taxon>
        <taxon>Desulfobacteria</taxon>
        <taxon>Desulfobacterales</taxon>
        <taxon>Desulfococcaceae</taxon>
        <taxon>Desulfonema</taxon>
    </lineage>
</organism>
<dbReference type="EC" id="1.15.1.1" evidence="2 7"/>
<dbReference type="SUPFAM" id="SSF54719">
    <property type="entry name" value="Fe,Mn superoxide dismutase (SOD), C-terminal domain"/>
    <property type="match status" value="1"/>
</dbReference>
<keyword evidence="5" id="KW-0408">Iron</keyword>
<dbReference type="OrthoDB" id="9803125at2"/>
<keyword evidence="11" id="KW-1185">Reference proteome</keyword>
<dbReference type="GO" id="GO:0046872">
    <property type="term" value="F:metal ion binding"/>
    <property type="evidence" value="ECO:0007669"/>
    <property type="project" value="UniProtKB-KW"/>
</dbReference>
<protein>
    <recommendedName>
        <fullName evidence="2 7">Superoxide dismutase</fullName>
        <ecNumber evidence="2 7">1.15.1.1</ecNumber>
    </recommendedName>
</protein>
<dbReference type="Gene3D" id="3.55.40.20">
    <property type="entry name" value="Iron/manganese superoxide dismutase, C-terminal domain"/>
    <property type="match status" value="1"/>
</dbReference>
<evidence type="ECO:0000259" key="8">
    <source>
        <dbReference type="Pfam" id="PF00081"/>
    </source>
</evidence>
<name>A0A401G4I7_9BACT</name>
<comment type="catalytic activity">
    <reaction evidence="7">
        <text>2 superoxide + 2 H(+) = H2O2 + O2</text>
        <dbReference type="Rhea" id="RHEA:20696"/>
        <dbReference type="ChEBI" id="CHEBI:15378"/>
        <dbReference type="ChEBI" id="CHEBI:15379"/>
        <dbReference type="ChEBI" id="CHEBI:16240"/>
        <dbReference type="ChEBI" id="CHEBI:18421"/>
        <dbReference type="EC" id="1.15.1.1"/>
    </reaction>
</comment>
<feature type="binding site" evidence="6">
    <location>
        <position position="58"/>
    </location>
    <ligand>
        <name>Mn(2+)</name>
        <dbReference type="ChEBI" id="CHEBI:29035"/>
    </ligand>
</feature>
<dbReference type="Pfam" id="PF00081">
    <property type="entry name" value="Sod_Fe_N"/>
    <property type="match status" value="1"/>
</dbReference>
<keyword evidence="4 7" id="KW-0560">Oxidoreductase</keyword>
<dbReference type="PROSITE" id="PS00088">
    <property type="entry name" value="SOD_MN"/>
    <property type="match status" value="1"/>
</dbReference>
<reference evidence="11" key="2">
    <citation type="submission" date="2019-01" db="EMBL/GenBank/DDBJ databases">
        <title>Genome sequence of Desulfonema ishimotonii strain Tokyo 01.</title>
        <authorList>
            <person name="Fukui M."/>
        </authorList>
    </citation>
    <scope>NUCLEOTIDE SEQUENCE [LARGE SCALE GENOMIC DNA]</scope>
    <source>
        <strain evidence="11">Tokyo 01</strain>
    </source>
</reference>
<reference evidence="11" key="1">
    <citation type="submission" date="2017-11" db="EMBL/GenBank/DDBJ databases">
        <authorList>
            <person name="Watanabe M."/>
            <person name="Kojima H."/>
        </authorList>
    </citation>
    <scope>NUCLEOTIDE SEQUENCE [LARGE SCALE GENOMIC DNA]</scope>
    <source>
        <strain evidence="11">Tokyo 01</strain>
    </source>
</reference>
<evidence type="ECO:0000256" key="2">
    <source>
        <dbReference type="ARBA" id="ARBA00012682"/>
    </source>
</evidence>
<keyword evidence="3 6" id="KW-0479">Metal-binding</keyword>
<evidence type="ECO:0000256" key="1">
    <source>
        <dbReference type="ARBA" id="ARBA00008714"/>
    </source>
</evidence>
<feature type="domain" description="Manganese/iron superoxide dismutase N-terminal" evidence="8">
    <location>
        <begin position="35"/>
        <end position="118"/>
    </location>
</feature>
<dbReference type="InterPro" id="IPR036314">
    <property type="entry name" value="SOD_C_sf"/>
</dbReference>
<dbReference type="SUPFAM" id="SSF46609">
    <property type="entry name" value="Fe,Mn superoxide dismutase (SOD), N-terminal domain"/>
    <property type="match status" value="1"/>
</dbReference>
<dbReference type="InterPro" id="IPR019833">
    <property type="entry name" value="Mn/Fe_SOD_BS"/>
</dbReference>
<comment type="function">
    <text evidence="7">Destroys radicals which are normally produced within the cells and which are toxic to biological systems.</text>
</comment>
<dbReference type="PIRSF" id="PIRSF000349">
    <property type="entry name" value="SODismutase"/>
    <property type="match status" value="1"/>
</dbReference>
<evidence type="ECO:0000256" key="6">
    <source>
        <dbReference type="PIRSR" id="PIRSR000349-1"/>
    </source>
</evidence>
<sequence length="228" mass="25108">MERREFLTLSAKWGALALLSASGVSCGNKEPGTVALPPLPYDADALAPYISGNTIGLHYGKHHQGYVNKLNKLITGTKYRKMPLEEIIRKTCGECDETAIFNNAAQVFNHTFYWNSMKPGGGGKPVGKIAEKVDAAFGSFEKFAEAFGAAAKSQFGSGWAWLVADGDDLKIMKTANADTPVAHDLKPLLTIDVWEHAYYPDYQNRRGDYIATYLTHLVNWEFAEKNLG</sequence>
<dbReference type="Gene3D" id="1.10.287.990">
    <property type="entry name" value="Fe,Mn superoxide dismutase (SOD) domain"/>
    <property type="match status" value="1"/>
</dbReference>
<dbReference type="InterPro" id="IPR019831">
    <property type="entry name" value="Mn/Fe_SOD_N"/>
</dbReference>
<evidence type="ECO:0000256" key="4">
    <source>
        <dbReference type="ARBA" id="ARBA00023002"/>
    </source>
</evidence>
<evidence type="ECO:0000256" key="3">
    <source>
        <dbReference type="ARBA" id="ARBA00022723"/>
    </source>
</evidence>
<dbReference type="InterPro" id="IPR036324">
    <property type="entry name" value="Mn/Fe_SOD_N_sf"/>
</dbReference>
<feature type="domain" description="Manganese/iron superoxide dismutase C-terminal" evidence="9">
    <location>
        <begin position="126"/>
        <end position="226"/>
    </location>
</feature>
<evidence type="ECO:0000313" key="11">
    <source>
        <dbReference type="Proteomes" id="UP000288096"/>
    </source>
</evidence>
<dbReference type="PANTHER" id="PTHR42769">
    <property type="entry name" value="SUPEROXIDE DISMUTASE"/>
    <property type="match status" value="1"/>
</dbReference>
<evidence type="ECO:0000259" key="9">
    <source>
        <dbReference type="Pfam" id="PF02777"/>
    </source>
</evidence>
<proteinExistence type="inferred from homology"/>
<dbReference type="PANTHER" id="PTHR42769:SF3">
    <property type="entry name" value="SUPEROXIDE DISMUTASE [FE] 2, CHLOROPLASTIC"/>
    <property type="match status" value="1"/>
</dbReference>
<comment type="caution">
    <text evidence="10">The sequence shown here is derived from an EMBL/GenBank/DDBJ whole genome shotgun (WGS) entry which is preliminary data.</text>
</comment>
<gene>
    <name evidence="10" type="ORF">DENIS_5148</name>
</gene>
<dbReference type="FunFam" id="1.10.287.990:FF:000002">
    <property type="entry name" value="Superoxide dismutase"/>
    <property type="match status" value="1"/>
</dbReference>
<dbReference type="InterPro" id="IPR019832">
    <property type="entry name" value="Mn/Fe_SOD_C"/>
</dbReference>
<dbReference type="EMBL" id="BEXT01000001">
    <property type="protein sequence ID" value="GBC64130.1"/>
    <property type="molecule type" value="Genomic_DNA"/>
</dbReference>
<dbReference type="InterPro" id="IPR001189">
    <property type="entry name" value="Mn/Fe_SOD"/>
</dbReference>
<dbReference type="RefSeq" id="WP_124331130.1">
    <property type="nucleotide sequence ID" value="NZ_BEXT01000001.1"/>
</dbReference>
<dbReference type="Proteomes" id="UP000288096">
    <property type="component" value="Unassembled WGS sequence"/>
</dbReference>
<accession>A0A401G4I7</accession>
<feature type="binding site" evidence="6">
    <location>
        <position position="192"/>
    </location>
    <ligand>
        <name>Mn(2+)</name>
        <dbReference type="ChEBI" id="CHEBI:29035"/>
    </ligand>
</feature>
<evidence type="ECO:0000256" key="7">
    <source>
        <dbReference type="RuleBase" id="RU000414"/>
    </source>
</evidence>
<feature type="binding site" evidence="6">
    <location>
        <position position="196"/>
    </location>
    <ligand>
        <name>Mn(2+)</name>
        <dbReference type="ChEBI" id="CHEBI:29035"/>
    </ligand>
</feature>
<dbReference type="PRINTS" id="PR01703">
    <property type="entry name" value="MNSODISMTASE"/>
</dbReference>